<dbReference type="AlphaFoldDB" id="A0A1X0Y877"/>
<feature type="domain" description="DUF6946" evidence="1">
    <location>
        <begin position="7"/>
        <end position="140"/>
    </location>
</feature>
<comment type="caution">
    <text evidence="2">The sequence shown here is derived from an EMBL/GenBank/DDBJ whole genome shotgun (WGS) entry which is preliminary data.</text>
</comment>
<reference evidence="2 3" key="1">
    <citation type="submission" date="2017-03" db="EMBL/GenBank/DDBJ databases">
        <title>Genome sequence of Geothermobacter sp. EPR-M, Deep-Sea Iron Reducer.</title>
        <authorList>
            <person name="Tully B."/>
            <person name="Savalia P."/>
            <person name="Abuyen K."/>
            <person name="Baughan C."/>
            <person name="Romero E."/>
            <person name="Ronkowski C."/>
            <person name="Torres B."/>
            <person name="Tremblay J."/>
            <person name="Trujillo A."/>
            <person name="Tyler M."/>
            <person name="Perez-Rodriguez I."/>
            <person name="Amend J."/>
        </authorList>
    </citation>
    <scope>NUCLEOTIDE SEQUENCE [LARGE SCALE GENOMIC DNA]</scope>
    <source>
        <strain evidence="2 3">EPR-M</strain>
    </source>
</reference>
<dbReference type="InterPro" id="IPR054024">
    <property type="entry name" value="DUF6946"/>
</dbReference>
<evidence type="ECO:0000259" key="1">
    <source>
        <dbReference type="Pfam" id="PF22187"/>
    </source>
</evidence>
<dbReference type="Pfam" id="PF22187">
    <property type="entry name" value="DUF6946"/>
    <property type="match status" value="1"/>
</dbReference>
<evidence type="ECO:0000313" key="2">
    <source>
        <dbReference type="EMBL" id="ORJ61358.1"/>
    </source>
</evidence>
<keyword evidence="3" id="KW-1185">Reference proteome</keyword>
<dbReference type="RefSeq" id="WP_085010037.1">
    <property type="nucleotide sequence ID" value="NZ_NAAD01000006.1"/>
</dbReference>
<evidence type="ECO:0000313" key="3">
    <source>
        <dbReference type="Proteomes" id="UP000193136"/>
    </source>
</evidence>
<organism evidence="2 3">
    <name type="scientific">Geothermobacter hydrogeniphilus</name>
    <dbReference type="NCBI Taxonomy" id="1969733"/>
    <lineage>
        <taxon>Bacteria</taxon>
        <taxon>Pseudomonadati</taxon>
        <taxon>Thermodesulfobacteriota</taxon>
        <taxon>Desulfuromonadia</taxon>
        <taxon>Desulfuromonadales</taxon>
        <taxon>Geothermobacteraceae</taxon>
        <taxon>Geothermobacter</taxon>
    </lineage>
</organism>
<name>A0A1X0Y877_9BACT</name>
<dbReference type="Proteomes" id="UP000193136">
    <property type="component" value="Unassembled WGS sequence"/>
</dbReference>
<dbReference type="EMBL" id="NAAD01000006">
    <property type="protein sequence ID" value="ORJ61358.1"/>
    <property type="molecule type" value="Genomic_DNA"/>
</dbReference>
<accession>A0A1X0Y877</accession>
<sequence length="150" mass="16760">MSKIYIPAKSAEDWKQFLVEPDKQWKPGYSAHTFAHCWQDADGFPTEVQDIFQGTPLENLEMLFGFPEHEVPLPGGSRPSQSDLWVLAKKDDELVSIAVEGKVSEPFGPTLGEWYKDASKGKMERLAYIQDQLGLDSPPPMGTGFPGPDY</sequence>
<dbReference type="STRING" id="1969733.B5V00_06915"/>
<dbReference type="OrthoDB" id="2844408at2"/>
<protein>
    <recommendedName>
        <fullName evidence="1">DUF6946 domain-containing protein</fullName>
    </recommendedName>
</protein>
<proteinExistence type="predicted"/>
<gene>
    <name evidence="2" type="ORF">B5V00_06915</name>
</gene>